<reference evidence="2 3" key="1">
    <citation type="journal article" date="2013" name="Nature">
        <title>Anaerobic oxidation of methane coupled to nitrate reduction in a novel archaeal lineage.</title>
        <authorList>
            <person name="Haroon M.F."/>
            <person name="Hu S."/>
            <person name="Shi Y."/>
            <person name="Imelfort M."/>
            <person name="Keller J."/>
            <person name="Hugenholtz P."/>
            <person name="Yuan Z."/>
            <person name="Tyson G.W."/>
        </authorList>
    </citation>
    <scope>NUCLEOTIDE SEQUENCE [LARGE SCALE GENOMIC DNA]</scope>
    <source>
        <strain evidence="2 3">ANME-2d</strain>
    </source>
</reference>
<proteinExistence type="predicted"/>
<feature type="domain" description="Flavodoxin-like" evidence="1">
    <location>
        <begin position="4"/>
        <end position="137"/>
    </location>
</feature>
<dbReference type="PANTHER" id="PTHR43717">
    <property type="entry name" value="ANAEROBIC NITRIC OXIDE REDUCTASE FLAVORUBREDOXIN"/>
    <property type="match status" value="1"/>
</dbReference>
<dbReference type="PANTHER" id="PTHR43717:SF1">
    <property type="entry name" value="ANAEROBIC NITRIC OXIDE REDUCTASE FLAVORUBREDOXIN"/>
    <property type="match status" value="1"/>
</dbReference>
<name>A0A062V2B4_9EURY</name>
<dbReference type="Proteomes" id="UP000027153">
    <property type="component" value="Unassembled WGS sequence"/>
</dbReference>
<dbReference type="Pfam" id="PF00258">
    <property type="entry name" value="Flavodoxin_1"/>
    <property type="match status" value="1"/>
</dbReference>
<sequence length="144" mass="15630">MSKLVIIYGTGSHNTERMAVAIEEGARAEGIETVLKNVNDANVDELRDADAVAIGSPNYNHAMMPTVKKFLNGLAGINLSGKVGLAFGSYGWSLEATQEINRILTSCGVEMVEDLNIKRMPGDEELELCRRAGSLLACRIKMMK</sequence>
<keyword evidence="3" id="KW-1185">Reference proteome</keyword>
<dbReference type="GO" id="GO:0010181">
    <property type="term" value="F:FMN binding"/>
    <property type="evidence" value="ECO:0007669"/>
    <property type="project" value="InterPro"/>
</dbReference>
<dbReference type="EMBL" id="JMIY01000005">
    <property type="protein sequence ID" value="KCZ71502.1"/>
    <property type="molecule type" value="Genomic_DNA"/>
</dbReference>
<protein>
    <submittedName>
        <fullName evidence="2">Putative flavoprotein</fullName>
    </submittedName>
</protein>
<dbReference type="InterPro" id="IPR029039">
    <property type="entry name" value="Flavoprotein-like_sf"/>
</dbReference>
<evidence type="ECO:0000313" key="2">
    <source>
        <dbReference type="EMBL" id="KCZ71502.1"/>
    </source>
</evidence>
<gene>
    <name evidence="2" type="ORF">ANME2D_02233</name>
</gene>
<evidence type="ECO:0000259" key="1">
    <source>
        <dbReference type="PROSITE" id="PS50902"/>
    </source>
</evidence>
<dbReference type="SUPFAM" id="SSF52218">
    <property type="entry name" value="Flavoproteins"/>
    <property type="match status" value="1"/>
</dbReference>
<dbReference type="Gene3D" id="3.40.50.360">
    <property type="match status" value="1"/>
</dbReference>
<dbReference type="RefSeq" id="WP_048091484.1">
    <property type="nucleotide sequence ID" value="NZ_JMIY01000005.1"/>
</dbReference>
<dbReference type="OrthoDB" id="147209at2157"/>
<comment type="caution">
    <text evidence="2">The sequence shown here is derived from an EMBL/GenBank/DDBJ whole genome shotgun (WGS) entry which is preliminary data.</text>
</comment>
<evidence type="ECO:0000313" key="3">
    <source>
        <dbReference type="Proteomes" id="UP000027153"/>
    </source>
</evidence>
<organism evidence="2 3">
    <name type="scientific">Candidatus Methanoperedens nitratireducens</name>
    <dbReference type="NCBI Taxonomy" id="1392998"/>
    <lineage>
        <taxon>Archaea</taxon>
        <taxon>Methanobacteriati</taxon>
        <taxon>Methanobacteriota</taxon>
        <taxon>Stenosarchaea group</taxon>
        <taxon>Methanomicrobia</taxon>
        <taxon>Methanosarcinales</taxon>
        <taxon>ANME-2 cluster</taxon>
        <taxon>Candidatus Methanoperedentaceae</taxon>
        <taxon>Candidatus Methanoperedens</taxon>
    </lineage>
</organism>
<dbReference type="AlphaFoldDB" id="A0A062V2B4"/>
<accession>A0A062V2B4</accession>
<dbReference type="InterPro" id="IPR008254">
    <property type="entry name" value="Flavodoxin/NO_synth"/>
</dbReference>
<dbReference type="PROSITE" id="PS50902">
    <property type="entry name" value="FLAVODOXIN_LIKE"/>
    <property type="match status" value="1"/>
</dbReference>